<keyword evidence="10" id="KW-0547">Nucleotide-binding</keyword>
<feature type="domain" description="Apple" evidence="25">
    <location>
        <begin position="109"/>
        <end position="192"/>
    </location>
</feature>
<evidence type="ECO:0000256" key="15">
    <source>
        <dbReference type="ARBA" id="ARBA00023157"/>
    </source>
</evidence>
<comment type="subcellular location">
    <subcellularLocation>
        <location evidence="3">Cell membrane</location>
    </subcellularLocation>
    <subcellularLocation>
        <location evidence="1">Membrane</location>
        <topology evidence="1">Multi-pass membrane protein</topology>
    </subcellularLocation>
    <subcellularLocation>
        <location evidence="2">Membrane</location>
        <topology evidence="2">Single-pass membrane protein</topology>
    </subcellularLocation>
</comment>
<dbReference type="Proteomes" id="UP001055439">
    <property type="component" value="Chromosome 7"/>
</dbReference>
<evidence type="ECO:0000256" key="16">
    <source>
        <dbReference type="ARBA" id="ARBA00023170"/>
    </source>
</evidence>
<dbReference type="Pfam" id="PF01453">
    <property type="entry name" value="B_lectin"/>
    <property type="match status" value="2"/>
</dbReference>
<dbReference type="PROSITE" id="PS50026">
    <property type="entry name" value="EGF_3"/>
    <property type="match status" value="2"/>
</dbReference>
<accession>A0A9E7GK25</accession>
<evidence type="ECO:0000259" key="25">
    <source>
        <dbReference type="PROSITE" id="PS50948"/>
    </source>
</evidence>
<dbReference type="GO" id="GO:0048544">
    <property type="term" value="P:recognition of pollen"/>
    <property type="evidence" value="ECO:0007669"/>
    <property type="project" value="InterPro"/>
</dbReference>
<dbReference type="PANTHER" id="PTHR32444:SF183">
    <property type="entry name" value="APPLE DOMAIN-CONTAINING PROTEIN"/>
    <property type="match status" value="1"/>
</dbReference>
<dbReference type="GO" id="GO:0051707">
    <property type="term" value="P:response to other organism"/>
    <property type="evidence" value="ECO:0007669"/>
    <property type="project" value="UniProtKB-ARBA"/>
</dbReference>
<evidence type="ECO:0000256" key="17">
    <source>
        <dbReference type="ARBA" id="ARBA00023180"/>
    </source>
</evidence>
<evidence type="ECO:0000256" key="3">
    <source>
        <dbReference type="ARBA" id="ARBA00004236"/>
    </source>
</evidence>
<keyword evidence="7" id="KW-0808">Transferase</keyword>
<dbReference type="PROSITE" id="PS00108">
    <property type="entry name" value="PROTEIN_KINASE_ST"/>
    <property type="match status" value="2"/>
</dbReference>
<dbReference type="InterPro" id="IPR001245">
    <property type="entry name" value="Ser-Thr/Tyr_kinase_cat_dom"/>
</dbReference>
<dbReference type="SMART" id="SM00108">
    <property type="entry name" value="B_lectin"/>
    <property type="match status" value="2"/>
</dbReference>
<keyword evidence="13 21" id="KW-1133">Transmembrane helix</keyword>
<feature type="domain" description="Protein kinase" evidence="22">
    <location>
        <begin position="689"/>
        <end position="967"/>
    </location>
</feature>
<evidence type="ECO:0000256" key="14">
    <source>
        <dbReference type="ARBA" id="ARBA00023136"/>
    </source>
</evidence>
<feature type="transmembrane region" description="Helical" evidence="21">
    <location>
        <begin position="1497"/>
        <end position="1522"/>
    </location>
</feature>
<feature type="domain" description="Bulb-type lectin" evidence="24">
    <location>
        <begin position="1051"/>
        <end position="1172"/>
    </location>
</feature>
<dbReference type="GO" id="GO:0004674">
    <property type="term" value="F:protein serine/threonine kinase activity"/>
    <property type="evidence" value="ECO:0007669"/>
    <property type="project" value="UniProtKB-KW"/>
</dbReference>
<feature type="domain" description="Bulb-type lectin" evidence="24">
    <location>
        <begin position="246"/>
        <end position="366"/>
    </location>
</feature>
<evidence type="ECO:0000313" key="26">
    <source>
        <dbReference type="EMBL" id="URE16155.1"/>
    </source>
</evidence>
<dbReference type="InterPro" id="IPR011009">
    <property type="entry name" value="Kinase-like_dom_sf"/>
</dbReference>
<dbReference type="InterPro" id="IPR001480">
    <property type="entry name" value="Bulb-type_lectin_dom"/>
</dbReference>
<dbReference type="Pfam" id="PF00954">
    <property type="entry name" value="S_locus_glycop"/>
    <property type="match status" value="3"/>
</dbReference>
<keyword evidence="17" id="KW-0325">Glycoprotein</keyword>
<dbReference type="SMART" id="SM00181">
    <property type="entry name" value="EGF"/>
    <property type="match status" value="3"/>
</dbReference>
<dbReference type="InterPro" id="IPR013861">
    <property type="entry name" value="TMEM115/Pdh1/Rbl19"/>
</dbReference>
<dbReference type="SMART" id="SM00220">
    <property type="entry name" value="S_TKc"/>
    <property type="match status" value="2"/>
</dbReference>
<evidence type="ECO:0000256" key="19">
    <source>
        <dbReference type="ARBA" id="ARBA00048679"/>
    </source>
</evidence>
<keyword evidence="8 21" id="KW-0812">Transmembrane</keyword>
<dbReference type="GO" id="GO:0006890">
    <property type="term" value="P:retrograde vesicle-mediated transport, Golgi to endoplasmic reticulum"/>
    <property type="evidence" value="ECO:0007669"/>
    <property type="project" value="InterPro"/>
</dbReference>
<evidence type="ECO:0000259" key="22">
    <source>
        <dbReference type="PROSITE" id="PS50011"/>
    </source>
</evidence>
<dbReference type="EC" id="2.7.11.1" evidence="4"/>
<dbReference type="Pfam" id="PF11883">
    <property type="entry name" value="DUF3403"/>
    <property type="match status" value="1"/>
</dbReference>
<evidence type="ECO:0000256" key="7">
    <source>
        <dbReference type="ARBA" id="ARBA00022679"/>
    </source>
</evidence>
<feature type="domain" description="Apple" evidence="25">
    <location>
        <begin position="562"/>
        <end position="645"/>
    </location>
</feature>
<dbReference type="Pfam" id="PF08276">
    <property type="entry name" value="PAN_2"/>
    <property type="match status" value="3"/>
</dbReference>
<keyword evidence="5" id="KW-1003">Cell membrane</keyword>
<keyword evidence="27" id="KW-1185">Reference proteome</keyword>
<evidence type="ECO:0000256" key="8">
    <source>
        <dbReference type="ARBA" id="ARBA00022692"/>
    </source>
</evidence>
<evidence type="ECO:0000256" key="20">
    <source>
        <dbReference type="PROSITE-ProRule" id="PRU00076"/>
    </source>
</evidence>
<evidence type="ECO:0000256" key="11">
    <source>
        <dbReference type="ARBA" id="ARBA00022777"/>
    </source>
</evidence>
<dbReference type="CDD" id="cd01098">
    <property type="entry name" value="PAN_AP_plant"/>
    <property type="match status" value="3"/>
</dbReference>
<keyword evidence="15" id="KW-1015">Disulfide bond</keyword>
<dbReference type="SUPFAM" id="SSF56112">
    <property type="entry name" value="Protein kinase-like (PK-like)"/>
    <property type="match status" value="2"/>
</dbReference>
<dbReference type="Gene3D" id="1.20.1540.10">
    <property type="entry name" value="Rhomboid-like"/>
    <property type="match status" value="1"/>
</dbReference>
<evidence type="ECO:0000313" key="27">
    <source>
        <dbReference type="Proteomes" id="UP001055439"/>
    </source>
</evidence>
<dbReference type="InterPro" id="IPR003609">
    <property type="entry name" value="Pan_app"/>
</dbReference>
<evidence type="ECO:0000256" key="6">
    <source>
        <dbReference type="ARBA" id="ARBA00022527"/>
    </source>
</evidence>
<organism evidence="26 27">
    <name type="scientific">Musa troglodytarum</name>
    <name type="common">fe'i banana</name>
    <dbReference type="NCBI Taxonomy" id="320322"/>
    <lineage>
        <taxon>Eukaryota</taxon>
        <taxon>Viridiplantae</taxon>
        <taxon>Streptophyta</taxon>
        <taxon>Embryophyta</taxon>
        <taxon>Tracheophyta</taxon>
        <taxon>Spermatophyta</taxon>
        <taxon>Magnoliopsida</taxon>
        <taxon>Liliopsida</taxon>
        <taxon>Zingiberales</taxon>
        <taxon>Musaceae</taxon>
        <taxon>Musa</taxon>
    </lineage>
</organism>
<comment type="catalytic activity">
    <reaction evidence="18">
        <text>L-threonyl-[protein] + ATP = O-phospho-L-threonyl-[protein] + ADP + H(+)</text>
        <dbReference type="Rhea" id="RHEA:46608"/>
        <dbReference type="Rhea" id="RHEA-COMP:11060"/>
        <dbReference type="Rhea" id="RHEA-COMP:11605"/>
        <dbReference type="ChEBI" id="CHEBI:15378"/>
        <dbReference type="ChEBI" id="CHEBI:30013"/>
        <dbReference type="ChEBI" id="CHEBI:30616"/>
        <dbReference type="ChEBI" id="CHEBI:61977"/>
        <dbReference type="ChEBI" id="CHEBI:456216"/>
        <dbReference type="EC" id="2.7.11.1"/>
    </reaction>
</comment>
<keyword evidence="14 21" id="KW-0472">Membrane</keyword>
<dbReference type="SUPFAM" id="SSF51110">
    <property type="entry name" value="alpha-D-mannose-specific plant lectins"/>
    <property type="match status" value="2"/>
</dbReference>
<feature type="transmembrane region" description="Helical" evidence="21">
    <location>
        <begin position="1900"/>
        <end position="1918"/>
    </location>
</feature>
<dbReference type="InterPro" id="IPR000742">
    <property type="entry name" value="EGF"/>
</dbReference>
<dbReference type="InterPro" id="IPR000719">
    <property type="entry name" value="Prot_kinase_dom"/>
</dbReference>
<evidence type="ECO:0000256" key="21">
    <source>
        <dbReference type="SAM" id="Phobius"/>
    </source>
</evidence>
<dbReference type="Pfam" id="PF08551">
    <property type="entry name" value="DUF1751"/>
    <property type="match status" value="1"/>
</dbReference>
<name>A0A9E7GK25_9LILI</name>
<evidence type="ECO:0000256" key="9">
    <source>
        <dbReference type="ARBA" id="ARBA00022729"/>
    </source>
</evidence>
<evidence type="ECO:0000256" key="13">
    <source>
        <dbReference type="ARBA" id="ARBA00022989"/>
    </source>
</evidence>
<dbReference type="Gene3D" id="1.10.510.10">
    <property type="entry name" value="Transferase(Phosphotransferase) domain 1"/>
    <property type="match status" value="2"/>
</dbReference>
<dbReference type="PANTHER" id="PTHR32444">
    <property type="entry name" value="BULB-TYPE LECTIN DOMAIN-CONTAINING PROTEIN"/>
    <property type="match status" value="1"/>
</dbReference>
<feature type="domain" description="EGF-like" evidence="23">
    <location>
        <begin position="1313"/>
        <end position="1349"/>
    </location>
</feature>
<dbReference type="CDD" id="cd14066">
    <property type="entry name" value="STKc_IRAK"/>
    <property type="match status" value="1"/>
</dbReference>
<dbReference type="Gene3D" id="3.30.200.20">
    <property type="entry name" value="Phosphorylase Kinase, domain 1"/>
    <property type="match status" value="2"/>
</dbReference>
<keyword evidence="9" id="KW-0732">Signal</keyword>
<dbReference type="SUPFAM" id="SSF144091">
    <property type="entry name" value="Rhomboid-like"/>
    <property type="match status" value="1"/>
</dbReference>
<dbReference type="GO" id="GO:0005524">
    <property type="term" value="F:ATP binding"/>
    <property type="evidence" value="ECO:0007669"/>
    <property type="project" value="UniProtKB-KW"/>
</dbReference>
<keyword evidence="20" id="KW-0245">EGF-like domain</keyword>
<dbReference type="InterPro" id="IPR008271">
    <property type="entry name" value="Ser/Thr_kinase_AS"/>
</dbReference>
<evidence type="ECO:0000256" key="10">
    <source>
        <dbReference type="ARBA" id="ARBA00022741"/>
    </source>
</evidence>
<keyword evidence="6" id="KW-0723">Serine/threonine-protein kinase</keyword>
<feature type="domain" description="Apple" evidence="25">
    <location>
        <begin position="1368"/>
        <end position="1451"/>
    </location>
</feature>
<dbReference type="Pfam" id="PF07714">
    <property type="entry name" value="PK_Tyr_Ser-Thr"/>
    <property type="match status" value="2"/>
</dbReference>
<feature type="domain" description="EGF-like" evidence="23">
    <location>
        <begin position="507"/>
        <end position="543"/>
    </location>
</feature>
<dbReference type="Gene3D" id="2.90.10.10">
    <property type="entry name" value="Bulb-type lectin domain"/>
    <property type="match status" value="2"/>
</dbReference>
<dbReference type="InterPro" id="IPR021820">
    <property type="entry name" value="S-locus_recpt_kinase_C"/>
</dbReference>
<evidence type="ECO:0000256" key="1">
    <source>
        <dbReference type="ARBA" id="ARBA00004141"/>
    </source>
</evidence>
<comment type="catalytic activity">
    <reaction evidence="19">
        <text>L-seryl-[protein] + ATP = O-phospho-L-seryl-[protein] + ADP + H(+)</text>
        <dbReference type="Rhea" id="RHEA:17989"/>
        <dbReference type="Rhea" id="RHEA-COMP:9863"/>
        <dbReference type="Rhea" id="RHEA-COMP:11604"/>
        <dbReference type="ChEBI" id="CHEBI:15378"/>
        <dbReference type="ChEBI" id="CHEBI:29999"/>
        <dbReference type="ChEBI" id="CHEBI:30616"/>
        <dbReference type="ChEBI" id="CHEBI:83421"/>
        <dbReference type="ChEBI" id="CHEBI:456216"/>
        <dbReference type="EC" id="2.7.11.1"/>
    </reaction>
</comment>
<dbReference type="EMBL" id="CP097509">
    <property type="protein sequence ID" value="URE16155.1"/>
    <property type="molecule type" value="Genomic_DNA"/>
</dbReference>
<evidence type="ECO:0000256" key="12">
    <source>
        <dbReference type="ARBA" id="ARBA00022840"/>
    </source>
</evidence>
<dbReference type="InterPro" id="IPR036426">
    <property type="entry name" value="Bulb-type_lectin_dom_sf"/>
</dbReference>
<dbReference type="FunFam" id="1.10.510.10:FF:000060">
    <property type="entry name" value="G-type lectin S-receptor-like serine/threonine-protein kinase"/>
    <property type="match status" value="2"/>
</dbReference>
<dbReference type="InterPro" id="IPR035952">
    <property type="entry name" value="Rhomboid-like_sf"/>
</dbReference>
<evidence type="ECO:0000259" key="23">
    <source>
        <dbReference type="PROSITE" id="PS50026"/>
    </source>
</evidence>
<dbReference type="PROSITE" id="PS50011">
    <property type="entry name" value="PROTEIN_KINASE_DOM"/>
    <property type="match status" value="2"/>
</dbReference>
<dbReference type="SMART" id="SM00473">
    <property type="entry name" value="PAN_AP"/>
    <property type="match status" value="3"/>
</dbReference>
<keyword evidence="11 26" id="KW-0418">Kinase</keyword>
<sequence>MPSYNKLSFQFFVDATQVVYVFHMIDVSIVSRLVMNHSGTVQRLVWVDDSKIWYPLWSNPDDHCDTFSPCGPNRSPQCGCPQGFQPKNPTNWGLRDGSDGCVRKTGVDCRNGTDGFALVSGAKLPDTSSSTVDWAGMTLDQCKDKCLKNCSCTAYAQANISGSGSGCILWSTNLTDMRVFGSGGQDLYVRAAAADLVSACWFLRSSAAKRTEASMTRHAASIFWDTASFLLLYLLITLLSPSNGADNLTLYHPLADGGQPLISRGGSFALGFFGPDGSDSRYIGIWYHKISVFTVVWVANRQRPVTGSHGSLSVAANGTLVITGENSTVVWSSPPLALSDPVAQLLDDGNFVVREADGNSSDPNCFAWQSFDYPTDTLLPGMKLGWNLTTGFNRQLTSWTNASDPAPGEYNYGLDLRGDPQFFEWSGARAVWRAGPWNGLRFTGVPLMPSYNKLSFQFFVDATQVVYVFHMIDVSIVSRLVMNHSGTVQRLVWVDDSKIWNPLWSNPDDHCDTISPCGPNAVCYPNRSPQCGCPQGFQPKNPTNWGLRDGSDGCVRKTEVDCRNGTDGFALVSGAKLPDTSSSTVEWVGTTLDQCRVRCLKNCSCTAYAQANISGSGSGCILWSTNLTDMRVFNGGGQDLYVRAAAADVGLSGMATSFTEPHNDEGTEAKDLDLPLFDLGTVADATGNFSVENKLGEGGFGPVYKGKLEDEQEIAVKRLSKTSVQGVDEFKNEVVLIAKLQHRNLVLLLGCCIQGEERMLIYEYMPNGSLDSFLFGDHFISSPSHGILRLHSSLIMRIFAQMKPRDSRLRIIHRDLKASNILLDMHMNPKISDFGMARIFGGDDAEGNTKRVVGTGYMSPEYAMDGIFSVKSDVFSFGVLVLEIISGKKNRGIYDSSRSLNLLGYTWSLWREGKGLELVDEAIGDSYPKAEVLRCMKVGLLCVQERPEDRPTMSVVMLMLGSDSALLPQPRQPGFVAMRGPLEPDSSASKQDSLSNNNVTVTMFEDARQPNKWTAFDLLLRFDHKAELIMWRASFLLLYLLITLLSPSNGADTLTRNHPLADGGQPLISRGGSFALGFFGPDGSDSRYIGIWYHKISVFTVVWVANRQRPVTGSHGSLSVAANGTLVITGENSTVVWSSLSLALSDPVAQLLDDGNFVVREKDGNPSDPNSFAWQSFDYPTDTLLPGMKLGWNLTARINRQLTPWTNASDPAQGEYTFGIDLRGDPQAFEWSGTSVKWRGGPWNGLRFTGIPQMASNDLVSLQFFVDTTQVVYVFQEINDSIVSRLVMNHSGTVQRLVWVDDSKIWNPLWSYPDDHCDTFPPCGPNAVCDPSKSPQCVCPRGFRPKNPANWGFRDGSDGCVRKTEVDCRKGTDRFALVSGAKLPDTSNSTVDWAGMTLDQCKAKCLKNCSCTAYARANISGSGSGCILWSTNLTDMRVYGSGGQDLYVRAAAADLGMYSSVSLSLDRWLPEARSRQQLGAEACDHVDVADSESSHHWIYLTVITVILALFMLILALVGCRVWRRKKRSSTSMSGMAISLTERHNDEGTEAKGLDLPLFDLGTVAAATGNFSIESKLGEGGFGPVYKGKLEDEQEIAVKRLSETSVQGVDEFKNEVVLIAKLQHRNLVRLLGCCVQGEERMLIYEYMPNGSLDSFLFEDKAKGWLLNWPTRYSIIVGIARGLLYLHQDSRLRIIHRDLKASNILLDMHMNPKISDFGMARIFGGDDAEGNTKRVVGTGYMSPEYAMDGIFSVKSDVYSFGVLVLEIISGKKNRGNYDSSRRLNLLGYTWRLWREGKGLDLVDEAIGDSYPQAEVLRCMKVGLLCVQERPEDRPTMSAVMLMLGSVVSLLPEPRRPGFVATKRPLETDYPSPQDSVSVNNVSVTMTIPFAWNLITAGYVEQSILGVAISTVGLLLLGKWLEPLWGSKEFLKFIIVVNLLTSICVFVTAIALYYITRQESYLYTPFSGFHGVLSGFLVGIKQILPDQELSLFILKIKAKWMPTLVALISVTTSFFTMDSVSYLPTLLFGIYMSWIYLRYFQRQPETSLKGDPSDDFSFSSFFPEFLRPVLDPIASVFHWVFCGRISDSSADTRGDTLDGSPMPGSDSVDAIRRRERGARALEQRLAAGKLSAEGKLEGTSHEGAAENV</sequence>
<dbReference type="PROSITE" id="PS50927">
    <property type="entry name" value="BULB_LECTIN"/>
    <property type="match status" value="2"/>
</dbReference>
<reference evidence="26" key="1">
    <citation type="submission" date="2022-05" db="EMBL/GenBank/DDBJ databases">
        <title>The Musa troglodytarum L. genome provides insights into the mechanism of non-climacteric behaviour and enrichment of carotenoids.</title>
        <authorList>
            <person name="Wang J."/>
        </authorList>
    </citation>
    <scope>NUCLEOTIDE SEQUENCE</scope>
    <source>
        <tissue evidence="26">Leaf</tissue>
    </source>
</reference>
<dbReference type="CDD" id="cd00028">
    <property type="entry name" value="B_lectin"/>
    <property type="match status" value="2"/>
</dbReference>
<dbReference type="PROSITE" id="PS50948">
    <property type="entry name" value="PAN"/>
    <property type="match status" value="3"/>
</dbReference>
<evidence type="ECO:0000256" key="5">
    <source>
        <dbReference type="ARBA" id="ARBA00022475"/>
    </source>
</evidence>
<keyword evidence="16" id="KW-0675">Receptor</keyword>
<feature type="transmembrane region" description="Helical" evidence="21">
    <location>
        <begin position="1958"/>
        <end position="1977"/>
    </location>
</feature>
<feature type="transmembrane region" description="Helical" evidence="21">
    <location>
        <begin position="2019"/>
        <end position="2037"/>
    </location>
</feature>
<dbReference type="FunFam" id="3.30.200.20:FF:000330">
    <property type="entry name" value="G-type lectin S-receptor-like serine/threonine-protein kinase At4g03230"/>
    <property type="match status" value="2"/>
</dbReference>
<dbReference type="FunFam" id="1.20.1540.10:FF:000004">
    <property type="entry name" value="Transmembrane protein 115"/>
    <property type="match status" value="1"/>
</dbReference>
<evidence type="ECO:0000259" key="24">
    <source>
        <dbReference type="PROSITE" id="PS50927"/>
    </source>
</evidence>
<dbReference type="OrthoDB" id="785331at2759"/>
<evidence type="ECO:0000256" key="2">
    <source>
        <dbReference type="ARBA" id="ARBA00004167"/>
    </source>
</evidence>
<feature type="transmembrane region" description="Helical" evidence="21">
    <location>
        <begin position="1930"/>
        <end position="1952"/>
    </location>
</feature>
<dbReference type="GO" id="GO:0005886">
    <property type="term" value="C:plasma membrane"/>
    <property type="evidence" value="ECO:0007669"/>
    <property type="project" value="UniProtKB-SubCell"/>
</dbReference>
<evidence type="ECO:0000256" key="4">
    <source>
        <dbReference type="ARBA" id="ARBA00012513"/>
    </source>
</evidence>
<gene>
    <name evidence="26" type="ORF">MUK42_37213</name>
</gene>
<dbReference type="SMART" id="SM01160">
    <property type="entry name" value="DUF1751"/>
    <property type="match status" value="1"/>
</dbReference>
<protein>
    <recommendedName>
        <fullName evidence="4">non-specific serine/threonine protein kinase</fullName>
        <ecNumber evidence="4">2.7.11.1</ecNumber>
    </recommendedName>
</protein>
<feature type="domain" description="Protein kinase" evidence="22">
    <location>
        <begin position="1570"/>
        <end position="1848"/>
    </location>
</feature>
<proteinExistence type="predicted"/>
<dbReference type="InterPro" id="IPR000858">
    <property type="entry name" value="S_locus_glycoprot_dom"/>
</dbReference>
<evidence type="ECO:0000256" key="18">
    <source>
        <dbReference type="ARBA" id="ARBA00047899"/>
    </source>
</evidence>
<comment type="caution">
    <text evidence="20">Lacks conserved residue(s) required for the propagation of feature annotation.</text>
</comment>
<keyword evidence="12" id="KW-0067">ATP-binding</keyword>